<gene>
    <name evidence="1" type="ORF">E2C01_097453</name>
</gene>
<keyword evidence="2" id="KW-1185">Reference proteome</keyword>
<proteinExistence type="predicted"/>
<dbReference type="EMBL" id="VSRR010129064">
    <property type="protein sequence ID" value="MPD01904.1"/>
    <property type="molecule type" value="Genomic_DNA"/>
</dbReference>
<sequence length="61" mass="6612">MRVEGQEDPSRPVATSPTPGTVFNIVSASAEEGTPSLKYFAILEIDFSFPLKDAQLVELNT</sequence>
<accession>A0A5B7K5R6</accession>
<evidence type="ECO:0000313" key="1">
    <source>
        <dbReference type="EMBL" id="MPD01904.1"/>
    </source>
</evidence>
<name>A0A5B7K5R6_PORTR</name>
<protein>
    <submittedName>
        <fullName evidence="1">Uncharacterized protein</fullName>
    </submittedName>
</protein>
<dbReference type="AlphaFoldDB" id="A0A5B7K5R6"/>
<dbReference type="Proteomes" id="UP000324222">
    <property type="component" value="Unassembled WGS sequence"/>
</dbReference>
<organism evidence="1 2">
    <name type="scientific">Portunus trituberculatus</name>
    <name type="common">Swimming crab</name>
    <name type="synonym">Neptunus trituberculatus</name>
    <dbReference type="NCBI Taxonomy" id="210409"/>
    <lineage>
        <taxon>Eukaryota</taxon>
        <taxon>Metazoa</taxon>
        <taxon>Ecdysozoa</taxon>
        <taxon>Arthropoda</taxon>
        <taxon>Crustacea</taxon>
        <taxon>Multicrustacea</taxon>
        <taxon>Malacostraca</taxon>
        <taxon>Eumalacostraca</taxon>
        <taxon>Eucarida</taxon>
        <taxon>Decapoda</taxon>
        <taxon>Pleocyemata</taxon>
        <taxon>Brachyura</taxon>
        <taxon>Eubrachyura</taxon>
        <taxon>Portunoidea</taxon>
        <taxon>Portunidae</taxon>
        <taxon>Portuninae</taxon>
        <taxon>Portunus</taxon>
    </lineage>
</organism>
<reference evidence="1 2" key="1">
    <citation type="submission" date="2019-05" db="EMBL/GenBank/DDBJ databases">
        <title>Another draft genome of Portunus trituberculatus and its Hox gene families provides insights of decapod evolution.</title>
        <authorList>
            <person name="Jeong J.-H."/>
            <person name="Song I."/>
            <person name="Kim S."/>
            <person name="Choi T."/>
            <person name="Kim D."/>
            <person name="Ryu S."/>
            <person name="Kim W."/>
        </authorList>
    </citation>
    <scope>NUCLEOTIDE SEQUENCE [LARGE SCALE GENOMIC DNA]</scope>
    <source>
        <tissue evidence="1">Muscle</tissue>
    </source>
</reference>
<comment type="caution">
    <text evidence="1">The sequence shown here is derived from an EMBL/GenBank/DDBJ whole genome shotgun (WGS) entry which is preliminary data.</text>
</comment>
<evidence type="ECO:0000313" key="2">
    <source>
        <dbReference type="Proteomes" id="UP000324222"/>
    </source>
</evidence>